<proteinExistence type="predicted"/>
<evidence type="ECO:0008006" key="3">
    <source>
        <dbReference type="Google" id="ProtNLM"/>
    </source>
</evidence>
<gene>
    <name evidence="1" type="ORF">FH603_2269</name>
</gene>
<accession>A0ABR6W596</accession>
<dbReference type="Proteomes" id="UP000700732">
    <property type="component" value="Unassembled WGS sequence"/>
</dbReference>
<dbReference type="Pfam" id="PF22014">
    <property type="entry name" value="DUF6932"/>
    <property type="match status" value="1"/>
</dbReference>
<protein>
    <recommendedName>
        <fullName evidence="3">Polymerase nucleotidyl transferase domain-containing protein</fullName>
    </recommendedName>
</protein>
<evidence type="ECO:0000313" key="1">
    <source>
        <dbReference type="EMBL" id="MBC3791761.1"/>
    </source>
</evidence>
<evidence type="ECO:0000313" key="2">
    <source>
        <dbReference type="Proteomes" id="UP000700732"/>
    </source>
</evidence>
<dbReference type="RefSeq" id="WP_186737544.1">
    <property type="nucleotide sequence ID" value="NZ_VFIA01000011.1"/>
</dbReference>
<sequence length="173" mass="19823">MIELNQKGLIVPDYNVPSTVPELATVFVKDRATPQRLALFRGYLDYMTDLCACLGELSFTQWVDGSFTTAEPHPGDIDIVTFLSFADIDKLGPALKPFTYPQSLGYGMDAYLVRVFPPEHRLFALYVGDRDYWLDKFTKTERNRRGIVYKKGFLELIYSDEERTTLKSLRSDS</sequence>
<keyword evidence="2" id="KW-1185">Reference proteome</keyword>
<dbReference type="InterPro" id="IPR053860">
    <property type="entry name" value="DUF6932"/>
</dbReference>
<dbReference type="EMBL" id="VFIA01000011">
    <property type="protein sequence ID" value="MBC3791761.1"/>
    <property type="molecule type" value="Genomic_DNA"/>
</dbReference>
<reference evidence="1 2" key="1">
    <citation type="submission" date="2019-06" db="EMBL/GenBank/DDBJ databases">
        <title>Spirosoma utsteinense sp. nov. isolated from Antarctic ice-free soils.</title>
        <authorList>
            <person name="Tahon G."/>
        </authorList>
    </citation>
    <scope>NUCLEOTIDE SEQUENCE [LARGE SCALE GENOMIC DNA]</scope>
    <source>
        <strain evidence="1 2">LMG 31447</strain>
    </source>
</reference>
<comment type="caution">
    <text evidence="1">The sequence shown here is derived from an EMBL/GenBank/DDBJ whole genome shotgun (WGS) entry which is preliminary data.</text>
</comment>
<organism evidence="1 2">
    <name type="scientific">Spirosoma utsteinense</name>
    <dbReference type="NCBI Taxonomy" id="2585773"/>
    <lineage>
        <taxon>Bacteria</taxon>
        <taxon>Pseudomonadati</taxon>
        <taxon>Bacteroidota</taxon>
        <taxon>Cytophagia</taxon>
        <taxon>Cytophagales</taxon>
        <taxon>Cytophagaceae</taxon>
        <taxon>Spirosoma</taxon>
    </lineage>
</organism>
<name>A0ABR6W596_9BACT</name>